<evidence type="ECO:0000313" key="2">
    <source>
        <dbReference type="EMBL" id="TGN20826.1"/>
    </source>
</evidence>
<feature type="transmembrane region" description="Helical" evidence="1">
    <location>
        <begin position="201"/>
        <end position="227"/>
    </location>
</feature>
<evidence type="ECO:0000256" key="1">
    <source>
        <dbReference type="SAM" id="Phobius"/>
    </source>
</evidence>
<reference evidence="2" key="1">
    <citation type="journal article" date="2019" name="PLoS Negl. Trop. Dis.">
        <title>Revisiting the worldwide diversity of Leptospira species in the environment.</title>
        <authorList>
            <person name="Vincent A.T."/>
            <person name="Schiettekatte O."/>
            <person name="Bourhy P."/>
            <person name="Veyrier F.J."/>
            <person name="Picardeau M."/>
        </authorList>
    </citation>
    <scope>NUCLEOTIDE SEQUENCE [LARGE SCALE GENOMIC DNA]</scope>
    <source>
        <strain evidence="2">201300427</strain>
    </source>
</reference>
<accession>A0A4V6QMY3</accession>
<keyword evidence="3" id="KW-1185">Reference proteome</keyword>
<name>A0A4V6QMY3_9LEPT</name>
<feature type="transmembrane region" description="Helical" evidence="1">
    <location>
        <begin position="120"/>
        <end position="141"/>
    </location>
</feature>
<sequence length="440" mass="47925">MDTSQVALRNDIVNFIFKSNSWKQNMGLLKKISTNVISVKESLTSISANLSSEIKTLARNINTSIEAIFKYFDTTSSGSKKFFPTLNEYLIEMSRLDEKSLMIIINDALQRNSNITIDTIISNVGFMLASLGADIIASHYLNLAGGRALLLLGVGAIVALAIWQYRKEIAEWFVNLSTGAKMIAIGVGLILAAIYLVMFGIIAIVPLLAVAVVGFILIVIGAFIKYFTEIKNFFFNYLVPIFQWAAFIYAAIILFPITLGKIFSSLLTGNFSKLMTSVKGFLPQIGGKKDVDPAKKDGNAVQLPHDNKRSNLPQIKIPKNNNLQPASKEMAFLQQDGKPFNLTDKLSAFGLPSGSNKKNSKGGITDSPFAANADSATGGKLNNFFSGSNKATSGNTYITNHNYYNNNNSKVYVKSQKTDESYLKKNSANLSANPLSVGAA</sequence>
<feature type="transmembrane region" description="Helical" evidence="1">
    <location>
        <begin position="172"/>
        <end position="195"/>
    </location>
</feature>
<dbReference type="AlphaFoldDB" id="A0A4V6QMY3"/>
<dbReference type="Proteomes" id="UP000298058">
    <property type="component" value="Unassembled WGS sequence"/>
</dbReference>
<proteinExistence type="predicted"/>
<feature type="transmembrane region" description="Helical" evidence="1">
    <location>
        <begin position="234"/>
        <end position="257"/>
    </location>
</feature>
<comment type="caution">
    <text evidence="2">The sequence shown here is derived from an EMBL/GenBank/DDBJ whole genome shotgun (WGS) entry which is preliminary data.</text>
</comment>
<keyword evidence="1" id="KW-0812">Transmembrane</keyword>
<dbReference type="RefSeq" id="WP_135758861.1">
    <property type="nucleotide sequence ID" value="NZ_RQHW01000007.1"/>
</dbReference>
<gene>
    <name evidence="2" type="ORF">EHS15_01955</name>
</gene>
<organism evidence="2 3">
    <name type="scientific">Leptospira idonii</name>
    <dbReference type="NCBI Taxonomy" id="1193500"/>
    <lineage>
        <taxon>Bacteria</taxon>
        <taxon>Pseudomonadati</taxon>
        <taxon>Spirochaetota</taxon>
        <taxon>Spirochaetia</taxon>
        <taxon>Leptospirales</taxon>
        <taxon>Leptospiraceae</taxon>
        <taxon>Leptospira</taxon>
    </lineage>
</organism>
<evidence type="ECO:0000313" key="3">
    <source>
        <dbReference type="Proteomes" id="UP000298058"/>
    </source>
</evidence>
<keyword evidence="1" id="KW-1133">Transmembrane helix</keyword>
<feature type="transmembrane region" description="Helical" evidence="1">
    <location>
        <begin position="147"/>
        <end position="165"/>
    </location>
</feature>
<dbReference type="EMBL" id="RQHW01000007">
    <property type="protein sequence ID" value="TGN20826.1"/>
    <property type="molecule type" value="Genomic_DNA"/>
</dbReference>
<protein>
    <submittedName>
        <fullName evidence="2">Uncharacterized protein</fullName>
    </submittedName>
</protein>
<keyword evidence="1" id="KW-0472">Membrane</keyword>